<evidence type="ECO:0000256" key="14">
    <source>
        <dbReference type="RuleBase" id="RU363051"/>
    </source>
</evidence>
<keyword evidence="4 11" id="KW-0479">Metal-binding</keyword>
<evidence type="ECO:0000256" key="6">
    <source>
        <dbReference type="ARBA" id="ARBA00023002"/>
    </source>
</evidence>
<feature type="disulfide bond" evidence="13">
    <location>
        <begin position="57"/>
        <end position="143"/>
    </location>
</feature>
<feature type="binding site" evidence="11">
    <location>
        <position position="91"/>
    </location>
    <ligand>
        <name>Ca(2+)</name>
        <dbReference type="ChEBI" id="CHEBI:29108"/>
        <label>1</label>
    </ligand>
</feature>
<keyword evidence="7 11" id="KW-0408">Iron</keyword>
<protein>
    <recommendedName>
        <fullName evidence="14">Peroxidase</fullName>
        <ecNumber evidence="14">1.11.1.-</ecNumber>
    </recommendedName>
</protein>
<dbReference type="PANTHER" id="PTHR31356">
    <property type="entry name" value="THYLAKOID LUMENAL 29 KDA PROTEIN, CHLOROPLASTIC-RELATED"/>
    <property type="match status" value="1"/>
</dbReference>
<reference evidence="16" key="1">
    <citation type="submission" date="2018-03" db="EMBL/GenBank/DDBJ databases">
        <authorList>
            <person name="Rui S."/>
            <person name="Zihong D."/>
        </authorList>
    </citation>
    <scope>NUCLEOTIDE SEQUENCE</scope>
    <source>
        <strain evidence="16">F17</strain>
    </source>
</reference>
<dbReference type="Gene3D" id="1.10.420.10">
    <property type="entry name" value="Peroxidase, domain 2"/>
    <property type="match status" value="1"/>
</dbReference>
<feature type="binding site" description="axial binding residue" evidence="11">
    <location>
        <position position="198"/>
    </location>
    <ligand>
        <name>heme b</name>
        <dbReference type="ChEBI" id="CHEBI:60344"/>
    </ligand>
    <ligandPart>
        <name>Fe</name>
        <dbReference type="ChEBI" id="CHEBI:18248"/>
    </ligandPart>
</feature>
<keyword evidence="5 14" id="KW-0732">Signal</keyword>
<dbReference type="GO" id="GO:0020037">
    <property type="term" value="F:heme binding"/>
    <property type="evidence" value="ECO:0007669"/>
    <property type="project" value="UniProtKB-UniRule"/>
</dbReference>
<keyword evidence="13" id="KW-1015">Disulfide bond</keyword>
<evidence type="ECO:0000256" key="4">
    <source>
        <dbReference type="ARBA" id="ARBA00022723"/>
    </source>
</evidence>
<name>A0A3S8Q1Y4_IRPLA</name>
<dbReference type="InterPro" id="IPR044831">
    <property type="entry name" value="Ccp1-like"/>
</dbReference>
<keyword evidence="11 14" id="KW-0106">Calcium</keyword>
<dbReference type="Pfam" id="PF00141">
    <property type="entry name" value="peroxidase"/>
    <property type="match status" value="1"/>
</dbReference>
<comment type="cofactor">
    <cofactor evidence="11 14">
        <name>Ca(2+)</name>
        <dbReference type="ChEBI" id="CHEBI:29108"/>
    </cofactor>
    <text evidence="11 14">Binds 2 calcium ions per subunit.</text>
</comment>
<evidence type="ECO:0000256" key="11">
    <source>
        <dbReference type="PIRSR" id="PIRSR601621-2"/>
    </source>
</evidence>
<dbReference type="InterPro" id="IPR001621">
    <property type="entry name" value="Ligninase"/>
</dbReference>
<evidence type="ECO:0000256" key="13">
    <source>
        <dbReference type="PIRSR" id="PIRSR601621-4"/>
    </source>
</evidence>
<feature type="disulfide bond" evidence="13">
    <location>
        <begin position="37"/>
        <end position="325"/>
    </location>
</feature>
<dbReference type="EC" id="1.11.1.-" evidence="14"/>
<dbReference type="InterPro" id="IPR019794">
    <property type="entry name" value="Peroxidases_AS"/>
</dbReference>
<feature type="binding site" evidence="11">
    <location>
        <position position="93"/>
    </location>
    <ligand>
        <name>Ca(2+)</name>
        <dbReference type="ChEBI" id="CHEBI:29108"/>
        <label>1</label>
    </ligand>
</feature>
<dbReference type="EMBL" id="MH120200">
    <property type="protein sequence ID" value="AZJ17938.1"/>
    <property type="molecule type" value="mRNA"/>
</dbReference>
<dbReference type="GO" id="GO:0042744">
    <property type="term" value="P:hydrogen peroxide catabolic process"/>
    <property type="evidence" value="ECO:0007669"/>
    <property type="project" value="TreeGrafter"/>
</dbReference>
<organism evidence="16">
    <name type="scientific">Irpex lacteus</name>
    <name type="common">Milk-white toothed polypore</name>
    <name type="synonym">Polyporus tulipiferae</name>
    <dbReference type="NCBI Taxonomy" id="5319"/>
    <lineage>
        <taxon>Eukaryota</taxon>
        <taxon>Fungi</taxon>
        <taxon>Dikarya</taxon>
        <taxon>Basidiomycota</taxon>
        <taxon>Agaricomycotina</taxon>
        <taxon>Agaricomycetes</taxon>
        <taxon>Polyporales</taxon>
        <taxon>Irpicaceae</taxon>
        <taxon>Irpex</taxon>
    </lineage>
</organism>
<feature type="binding site" evidence="11">
    <location>
        <position position="199"/>
    </location>
    <ligand>
        <name>Ca(2+)</name>
        <dbReference type="ChEBI" id="CHEBI:29108"/>
        <label>2</label>
    </ligand>
</feature>
<feature type="chain" id="PRO_5018813847" description="Peroxidase" evidence="14">
    <location>
        <begin position="19"/>
        <end position="379"/>
    </location>
</feature>
<dbReference type="InterPro" id="IPR024589">
    <property type="entry name" value="Ligninase_C"/>
</dbReference>
<accession>A0A3S8Q1Y4</accession>
<dbReference type="PROSITE" id="PS50873">
    <property type="entry name" value="PEROXIDASE_4"/>
    <property type="match status" value="1"/>
</dbReference>
<dbReference type="PRINTS" id="PR00458">
    <property type="entry name" value="PEROXIDASE"/>
</dbReference>
<dbReference type="PROSITE" id="PS00436">
    <property type="entry name" value="PEROXIDASE_2"/>
    <property type="match status" value="1"/>
</dbReference>
<dbReference type="CDD" id="cd00692">
    <property type="entry name" value="ligninase"/>
    <property type="match status" value="1"/>
</dbReference>
<keyword evidence="6 14" id="KW-0560">Oxidoreductase</keyword>
<keyword evidence="2 14" id="KW-0575">Peroxidase</keyword>
<proteinExistence type="evidence at transcript level"/>
<evidence type="ECO:0000313" key="16">
    <source>
        <dbReference type="EMBL" id="AZJ17938.1"/>
    </source>
</evidence>
<evidence type="ECO:0000259" key="15">
    <source>
        <dbReference type="PROSITE" id="PS50873"/>
    </source>
</evidence>
<feature type="binding site" evidence="11">
    <location>
        <position position="216"/>
    </location>
    <ligand>
        <name>Ca(2+)</name>
        <dbReference type="ChEBI" id="CHEBI:29108"/>
        <label>2</label>
    </ligand>
</feature>
<keyword evidence="9" id="KW-0439">Lignin degradation</keyword>
<evidence type="ECO:0000256" key="5">
    <source>
        <dbReference type="ARBA" id="ARBA00022729"/>
    </source>
</evidence>
<feature type="binding site" evidence="11">
    <location>
        <position position="71"/>
    </location>
    <ligand>
        <name>Ca(2+)</name>
        <dbReference type="ChEBI" id="CHEBI:29108"/>
        <label>1</label>
    </ligand>
</feature>
<dbReference type="PRINTS" id="PR00462">
    <property type="entry name" value="LIGNINASE"/>
</dbReference>
<feature type="binding site" evidence="11">
    <location>
        <position position="89"/>
    </location>
    <ligand>
        <name>Ca(2+)</name>
        <dbReference type="ChEBI" id="CHEBI:29108"/>
        <label>1</label>
    </ligand>
</feature>
<feature type="binding site" evidence="11">
    <location>
        <position position="223"/>
    </location>
    <ligand>
        <name>Ca(2+)</name>
        <dbReference type="ChEBI" id="CHEBI:29108"/>
        <label>2</label>
    </ligand>
</feature>
<feature type="active site" description="Proton acceptor" evidence="10">
    <location>
        <position position="70"/>
    </location>
</feature>
<feature type="domain" description="Plant heme peroxidase family profile" evidence="15">
    <location>
        <begin position="65"/>
        <end position="359"/>
    </location>
</feature>
<keyword evidence="8" id="KW-0325">Glycoprotein</keyword>
<dbReference type="Gene3D" id="1.10.520.10">
    <property type="match status" value="1"/>
</dbReference>
<feature type="binding site" evidence="11">
    <location>
        <position position="218"/>
    </location>
    <ligand>
        <name>Ca(2+)</name>
        <dbReference type="ChEBI" id="CHEBI:29108"/>
        <label>2</label>
    </ligand>
</feature>
<evidence type="ECO:0000256" key="10">
    <source>
        <dbReference type="PIRSR" id="PIRSR601621-1"/>
    </source>
</evidence>
<dbReference type="GO" id="GO:0034599">
    <property type="term" value="P:cellular response to oxidative stress"/>
    <property type="evidence" value="ECO:0007669"/>
    <property type="project" value="InterPro"/>
</dbReference>
<dbReference type="Pfam" id="PF11895">
    <property type="entry name" value="Peroxidase_ext"/>
    <property type="match status" value="1"/>
</dbReference>
<evidence type="ECO:0000256" key="8">
    <source>
        <dbReference type="ARBA" id="ARBA00023180"/>
    </source>
</evidence>
<evidence type="ECO:0000256" key="3">
    <source>
        <dbReference type="ARBA" id="ARBA00022617"/>
    </source>
</evidence>
<keyword evidence="3 11" id="KW-0349">Heme</keyword>
<evidence type="ECO:0000256" key="2">
    <source>
        <dbReference type="ARBA" id="ARBA00022559"/>
    </source>
</evidence>
<dbReference type="GO" id="GO:0046872">
    <property type="term" value="F:metal ion binding"/>
    <property type="evidence" value="ECO:0007669"/>
    <property type="project" value="UniProtKB-UniRule"/>
</dbReference>
<sequence length="379" mass="40250">MAFKTILAFVTLATAALAAPSSRVTCSPGRVVGNGACCKWFDVLDDIQENLFDGGVCGEEVHESLRLTFHDAIGFSLSAEREGKFGGGGADGSIMAFAEIETNFHANNGVDEIVEAQRPFAIKHKVSFGDFIQFAGAVGVSNCLGGPRLEFMAGRSNISRAAPDLTVPEPSDSVDKILARMGDAGFSSSEVVDLLISHTVAAQDHVDPTIPGTPFDSTPSEFDPQFFVEVSFNHAIVKRSDLRVLLQTLLKGTLFPGNGSNVGELQSPLRGEFRLQSDALLARDPRTACEWQSFVNNQRLMVTKFEAVMSKLAVLGHNPRDLVDCSEVIPVPPRAKTNVAVLPAGKTRADVQAACAATPFPTLQTAPGPATSIAPVPPS</sequence>
<dbReference type="SUPFAM" id="SSF48113">
    <property type="entry name" value="Heme-dependent peroxidases"/>
    <property type="match status" value="1"/>
</dbReference>
<feature type="site" description="Transition state stabilizer" evidence="12">
    <location>
        <position position="66"/>
    </location>
</feature>
<feature type="signal peptide" evidence="14">
    <location>
        <begin position="1"/>
        <end position="18"/>
    </location>
</feature>
<evidence type="ECO:0000256" key="9">
    <source>
        <dbReference type="ARBA" id="ARBA00023185"/>
    </source>
</evidence>
<dbReference type="GO" id="GO:0000302">
    <property type="term" value="P:response to reactive oxygen species"/>
    <property type="evidence" value="ECO:0007669"/>
    <property type="project" value="TreeGrafter"/>
</dbReference>
<comment type="similarity">
    <text evidence="1 14">Belongs to the peroxidase family. Ligninase subfamily.</text>
</comment>
<dbReference type="AlphaFoldDB" id="A0A3S8Q1Y4"/>
<feature type="disulfide bond" evidence="13">
    <location>
        <begin position="289"/>
        <end position="355"/>
    </location>
</feature>
<dbReference type="InterPro" id="IPR010255">
    <property type="entry name" value="Haem_peroxidase_sf"/>
</dbReference>
<evidence type="ECO:0000256" key="1">
    <source>
        <dbReference type="ARBA" id="ARBA00006089"/>
    </source>
</evidence>
<comment type="cofactor">
    <cofactor evidence="11">
        <name>heme b</name>
        <dbReference type="ChEBI" id="CHEBI:60344"/>
    </cofactor>
    <text evidence="11">Binds 1 heme b (iron(II)-protoporphyrin IX) group per subunit.</text>
</comment>
<dbReference type="PANTHER" id="PTHR31356:SF66">
    <property type="entry name" value="CATALASE-PEROXIDASE"/>
    <property type="match status" value="1"/>
</dbReference>
<evidence type="ECO:0000256" key="7">
    <source>
        <dbReference type="ARBA" id="ARBA00023004"/>
    </source>
</evidence>
<dbReference type="InterPro" id="IPR002016">
    <property type="entry name" value="Haem_peroxidase"/>
</dbReference>
<evidence type="ECO:0000256" key="12">
    <source>
        <dbReference type="PIRSR" id="PIRSR601621-3"/>
    </source>
</evidence>
<dbReference type="GO" id="GO:0004601">
    <property type="term" value="F:peroxidase activity"/>
    <property type="evidence" value="ECO:0007669"/>
    <property type="project" value="UniProtKB-KW"/>
</dbReference>
<dbReference type="GO" id="GO:0046274">
    <property type="term" value="P:lignin catabolic process"/>
    <property type="evidence" value="ECO:0007669"/>
    <property type="project" value="UniProtKB-KW"/>
</dbReference>
<feature type="disulfide bond" evidence="13">
    <location>
        <begin position="26"/>
        <end position="38"/>
    </location>
</feature>